<comment type="caution">
    <text evidence="8">The sequence shown here is derived from an EMBL/GenBank/DDBJ whole genome shotgun (WGS) entry which is preliminary data.</text>
</comment>
<dbReference type="InterPro" id="IPR037185">
    <property type="entry name" value="EmrE-like"/>
</dbReference>
<keyword evidence="3 6" id="KW-0812">Transmembrane</keyword>
<keyword evidence="2" id="KW-1003">Cell membrane</keyword>
<dbReference type="Pfam" id="PF00892">
    <property type="entry name" value="EamA"/>
    <property type="match status" value="2"/>
</dbReference>
<dbReference type="PANTHER" id="PTHR42920">
    <property type="entry name" value="OS03G0707200 PROTEIN-RELATED"/>
    <property type="match status" value="1"/>
</dbReference>
<feature type="transmembrane region" description="Helical" evidence="6">
    <location>
        <begin position="152"/>
        <end position="171"/>
    </location>
</feature>
<feature type="domain" description="EamA" evidence="7">
    <location>
        <begin position="152"/>
        <end position="282"/>
    </location>
</feature>
<reference evidence="8 9" key="1">
    <citation type="submission" date="2017-11" db="EMBL/GenBank/DDBJ databases">
        <title>Draft genome sequence of environmental isolate Aeromonas lusitania sp. nov. MDC 2473.</title>
        <authorList>
            <person name="Colston S.M."/>
            <person name="Navarro A."/>
            <person name="Martinez-Murcia A.J."/>
            <person name="Graf J."/>
        </authorList>
    </citation>
    <scope>NUCLEOTIDE SEQUENCE [LARGE SCALE GENOMIC DNA]</scope>
    <source>
        <strain evidence="8 9">MDC 2473</strain>
    </source>
</reference>
<keyword evidence="5 6" id="KW-0472">Membrane</keyword>
<keyword evidence="9" id="KW-1185">Reference proteome</keyword>
<comment type="subcellular location">
    <subcellularLocation>
        <location evidence="1">Cell membrane</location>
        <topology evidence="1">Multi-pass membrane protein</topology>
    </subcellularLocation>
</comment>
<name>A0A2M8HEA2_9GAMM</name>
<evidence type="ECO:0000313" key="9">
    <source>
        <dbReference type="Proteomes" id="UP000232060"/>
    </source>
</evidence>
<evidence type="ECO:0000313" key="8">
    <source>
        <dbReference type="EMBL" id="PJC94885.1"/>
    </source>
</evidence>
<evidence type="ECO:0000256" key="5">
    <source>
        <dbReference type="ARBA" id="ARBA00023136"/>
    </source>
</evidence>
<evidence type="ECO:0000256" key="2">
    <source>
        <dbReference type="ARBA" id="ARBA00022475"/>
    </source>
</evidence>
<evidence type="ECO:0000259" key="7">
    <source>
        <dbReference type="Pfam" id="PF00892"/>
    </source>
</evidence>
<feature type="transmembrane region" description="Helical" evidence="6">
    <location>
        <begin position="121"/>
        <end position="140"/>
    </location>
</feature>
<feature type="transmembrane region" description="Helical" evidence="6">
    <location>
        <begin position="214"/>
        <end position="231"/>
    </location>
</feature>
<evidence type="ECO:0000256" key="4">
    <source>
        <dbReference type="ARBA" id="ARBA00022989"/>
    </source>
</evidence>
<evidence type="ECO:0000256" key="3">
    <source>
        <dbReference type="ARBA" id="ARBA00022692"/>
    </source>
</evidence>
<organism evidence="8 9">
    <name type="scientific">Aeromonas lusitana</name>
    <dbReference type="NCBI Taxonomy" id="931529"/>
    <lineage>
        <taxon>Bacteria</taxon>
        <taxon>Pseudomonadati</taxon>
        <taxon>Pseudomonadota</taxon>
        <taxon>Gammaproteobacteria</taxon>
        <taxon>Aeromonadales</taxon>
        <taxon>Aeromonadaceae</taxon>
        <taxon>Aeromonas</taxon>
    </lineage>
</organism>
<feature type="transmembrane region" description="Helical" evidence="6">
    <location>
        <begin position="95"/>
        <end position="114"/>
    </location>
</feature>
<protein>
    <submittedName>
        <fullName evidence="8">EamA family transporter</fullName>
    </submittedName>
</protein>
<feature type="transmembrane region" description="Helical" evidence="6">
    <location>
        <begin position="268"/>
        <end position="287"/>
    </location>
</feature>
<dbReference type="PANTHER" id="PTHR42920:SF11">
    <property type="entry name" value="INNER MEMBRANE PROTEIN YTFF"/>
    <property type="match status" value="1"/>
</dbReference>
<feature type="transmembrane region" description="Helical" evidence="6">
    <location>
        <begin position="243"/>
        <end position="262"/>
    </location>
</feature>
<dbReference type="InterPro" id="IPR000620">
    <property type="entry name" value="EamA_dom"/>
</dbReference>
<feature type="transmembrane region" description="Helical" evidence="6">
    <location>
        <begin position="183"/>
        <end position="202"/>
    </location>
</feature>
<feature type="domain" description="EamA" evidence="7">
    <location>
        <begin position="6"/>
        <end position="137"/>
    </location>
</feature>
<dbReference type="Proteomes" id="UP000232060">
    <property type="component" value="Unassembled WGS sequence"/>
</dbReference>
<feature type="transmembrane region" description="Helical" evidence="6">
    <location>
        <begin position="64"/>
        <end position="83"/>
    </location>
</feature>
<sequence length="306" mass="33562">MPLAFLFPFSCMAIWAGNSIVSKLAVGVLSPAALAWSRWVVAAIILTPFLAHRAWRDRAKLRAGFYKLAMLALLGMVLNQSFGYYAAQTLGATEIGLMMGLTPLMTVLLSIWLLRERPTWGALLGGVISIFGLTILLGQGDPSRLFTQGIHIGYVYMLLSAATYALYSVLLKHWDLGLDNWSMLYGQVLCSLLFLTPFYLLVDGQWPDGRALWLILYAGIPTSALSPWLWMQGIALLGASRTAIFMNLLPVMTAALAISWLGERLTSYHLIGGGMTLLGVLLAQLLVKPVVVRRRARLAMAGCQED</sequence>
<dbReference type="SUPFAM" id="SSF103481">
    <property type="entry name" value="Multidrug resistance efflux transporter EmrE"/>
    <property type="match status" value="2"/>
</dbReference>
<proteinExistence type="predicted"/>
<gene>
    <name evidence="8" type="ORF">CUC44_02815</name>
</gene>
<dbReference type="EMBL" id="PGCP01000003">
    <property type="protein sequence ID" value="PJC94885.1"/>
    <property type="molecule type" value="Genomic_DNA"/>
</dbReference>
<dbReference type="GO" id="GO:0005886">
    <property type="term" value="C:plasma membrane"/>
    <property type="evidence" value="ECO:0007669"/>
    <property type="project" value="UniProtKB-SubCell"/>
</dbReference>
<accession>A0A2M8HEA2</accession>
<evidence type="ECO:0000256" key="1">
    <source>
        <dbReference type="ARBA" id="ARBA00004651"/>
    </source>
</evidence>
<dbReference type="OrthoDB" id="4167046at2"/>
<evidence type="ECO:0000256" key="6">
    <source>
        <dbReference type="SAM" id="Phobius"/>
    </source>
</evidence>
<dbReference type="RefSeq" id="WP_100858473.1">
    <property type="nucleotide sequence ID" value="NZ_PGCP01000003.1"/>
</dbReference>
<feature type="transmembrane region" description="Helical" evidence="6">
    <location>
        <begin position="35"/>
        <end position="52"/>
    </location>
</feature>
<dbReference type="AlphaFoldDB" id="A0A2M8HEA2"/>
<dbReference type="InterPro" id="IPR051258">
    <property type="entry name" value="Diverse_Substrate_Transporter"/>
</dbReference>
<keyword evidence="4 6" id="KW-1133">Transmembrane helix</keyword>